<dbReference type="PROSITE" id="PS51898">
    <property type="entry name" value="TYR_RECOMBINASE"/>
    <property type="match status" value="1"/>
</dbReference>
<evidence type="ECO:0000313" key="6">
    <source>
        <dbReference type="Proteomes" id="UP000241421"/>
    </source>
</evidence>
<organism evidence="5 6">
    <name type="scientific">Massilia glaciei</name>
    <dbReference type="NCBI Taxonomy" id="1524097"/>
    <lineage>
        <taxon>Bacteria</taxon>
        <taxon>Pseudomonadati</taxon>
        <taxon>Pseudomonadota</taxon>
        <taxon>Betaproteobacteria</taxon>
        <taxon>Burkholderiales</taxon>
        <taxon>Oxalobacteraceae</taxon>
        <taxon>Telluria group</taxon>
        <taxon>Massilia</taxon>
    </lineage>
</organism>
<comment type="caution">
    <text evidence="5">The sequence shown here is derived from an EMBL/GenBank/DDBJ whole genome shotgun (WGS) entry which is preliminary data.</text>
</comment>
<comment type="similarity">
    <text evidence="1">Belongs to the 'phage' integrase family.</text>
</comment>
<evidence type="ECO:0000256" key="1">
    <source>
        <dbReference type="ARBA" id="ARBA00008857"/>
    </source>
</evidence>
<dbReference type="PANTHER" id="PTHR30629">
    <property type="entry name" value="PROPHAGE INTEGRASE"/>
    <property type="match status" value="1"/>
</dbReference>
<sequence>KLARCVTPWRELHGFKSDLVKRDGVSARAVHFAILTACRLGEVRGAKWSEFDLHAKVWTVPAERMKAGKEHSVPLSTASIDLLRSLQRVGDLVFPGRGKDTPLPDMSLTAVLRRMGKGDITVHGFRSTFRDWCSEAEGNSFPREVCEHALAHSLPDKVEAAYRRGDLLEKRILLMQSWADFCCSF</sequence>
<dbReference type="Proteomes" id="UP000241421">
    <property type="component" value="Unassembled WGS sequence"/>
</dbReference>
<dbReference type="InterPro" id="IPR002104">
    <property type="entry name" value="Integrase_catalytic"/>
</dbReference>
<dbReference type="PANTHER" id="PTHR30629:SF2">
    <property type="entry name" value="PROPHAGE INTEGRASE INTS-RELATED"/>
    <property type="match status" value="1"/>
</dbReference>
<accession>A0A2U2I6J4</accession>
<feature type="non-terminal residue" evidence="5">
    <location>
        <position position="1"/>
    </location>
</feature>
<feature type="domain" description="Tyr recombinase" evidence="4">
    <location>
        <begin position="1"/>
        <end position="175"/>
    </location>
</feature>
<proteinExistence type="inferred from homology"/>
<dbReference type="Pfam" id="PF00589">
    <property type="entry name" value="Phage_integrase"/>
    <property type="match status" value="1"/>
</dbReference>
<dbReference type="AlphaFoldDB" id="A0A2U2I6J4"/>
<dbReference type="CDD" id="cd00801">
    <property type="entry name" value="INT_P4_C"/>
    <property type="match status" value="1"/>
</dbReference>
<name>A0A2U2I6J4_9BURK</name>
<protein>
    <submittedName>
        <fullName evidence="5">Integrase</fullName>
    </submittedName>
</protein>
<dbReference type="OrthoDB" id="9775880at2"/>
<dbReference type="InterPro" id="IPR011010">
    <property type="entry name" value="DNA_brk_join_enz"/>
</dbReference>
<evidence type="ECO:0000256" key="3">
    <source>
        <dbReference type="ARBA" id="ARBA00023172"/>
    </source>
</evidence>
<dbReference type="GO" id="GO:0003677">
    <property type="term" value="F:DNA binding"/>
    <property type="evidence" value="ECO:0007669"/>
    <property type="project" value="InterPro"/>
</dbReference>
<dbReference type="RefSeq" id="WP_146204247.1">
    <property type="nucleotide sequence ID" value="NZ_PXWF02000031.1"/>
</dbReference>
<dbReference type="GO" id="GO:0006310">
    <property type="term" value="P:DNA recombination"/>
    <property type="evidence" value="ECO:0007669"/>
    <property type="project" value="UniProtKB-KW"/>
</dbReference>
<evidence type="ECO:0000313" key="5">
    <source>
        <dbReference type="EMBL" id="PWF55374.1"/>
    </source>
</evidence>
<dbReference type="GO" id="GO:0015074">
    <property type="term" value="P:DNA integration"/>
    <property type="evidence" value="ECO:0007669"/>
    <property type="project" value="UniProtKB-KW"/>
</dbReference>
<reference evidence="5 6" key="1">
    <citation type="submission" date="2018-04" db="EMBL/GenBank/DDBJ databases">
        <title>Massilia violaceinigra sp. nov., a novel purple-pigmented bacterium isolated from Tianshan glacier, Xinjiang, China.</title>
        <authorList>
            <person name="Wang H."/>
        </authorList>
    </citation>
    <scope>NUCLEOTIDE SEQUENCE [LARGE SCALE GENOMIC DNA]</scope>
    <source>
        <strain evidence="5 6">B448-2</strain>
    </source>
</reference>
<dbReference type="EMBL" id="PXWF02000031">
    <property type="protein sequence ID" value="PWF55374.1"/>
    <property type="molecule type" value="Genomic_DNA"/>
</dbReference>
<evidence type="ECO:0000259" key="4">
    <source>
        <dbReference type="PROSITE" id="PS51898"/>
    </source>
</evidence>
<dbReference type="Gene3D" id="1.10.443.10">
    <property type="entry name" value="Intergrase catalytic core"/>
    <property type="match status" value="1"/>
</dbReference>
<dbReference type="SUPFAM" id="SSF56349">
    <property type="entry name" value="DNA breaking-rejoining enzymes"/>
    <property type="match status" value="1"/>
</dbReference>
<keyword evidence="2" id="KW-0229">DNA integration</keyword>
<evidence type="ECO:0000256" key="2">
    <source>
        <dbReference type="ARBA" id="ARBA00022908"/>
    </source>
</evidence>
<dbReference type="InterPro" id="IPR050808">
    <property type="entry name" value="Phage_Integrase"/>
</dbReference>
<dbReference type="InterPro" id="IPR013762">
    <property type="entry name" value="Integrase-like_cat_sf"/>
</dbReference>
<keyword evidence="6" id="KW-1185">Reference proteome</keyword>
<gene>
    <name evidence="5" type="ORF">C7C56_002275</name>
</gene>
<keyword evidence="3" id="KW-0233">DNA recombination</keyword>